<keyword evidence="2" id="KW-0808">Transferase</keyword>
<dbReference type="GO" id="GO:0016758">
    <property type="term" value="F:hexosyltransferase activity"/>
    <property type="evidence" value="ECO:0007669"/>
    <property type="project" value="UniProtKB-ARBA"/>
</dbReference>
<dbReference type="PANTHER" id="PTHR22916:SF3">
    <property type="entry name" value="UDP-GLCNAC:BETAGAL BETA-1,3-N-ACETYLGLUCOSAMINYLTRANSFERASE-LIKE PROTEIN 1"/>
    <property type="match status" value="1"/>
</dbReference>
<evidence type="ECO:0000259" key="1">
    <source>
        <dbReference type="Pfam" id="PF00535"/>
    </source>
</evidence>
<feature type="domain" description="Glycosyltransferase 2-like" evidence="1">
    <location>
        <begin position="4"/>
        <end position="129"/>
    </location>
</feature>
<dbReference type="AlphaFoldDB" id="A0A3B0VQG6"/>
<dbReference type="Pfam" id="PF00535">
    <property type="entry name" value="Glycos_transf_2"/>
    <property type="match status" value="1"/>
</dbReference>
<sequence>MKISIALATYNGEKYLNEQLQSYKIQEKLPDEIISCDDVSIDATVDILEHFARGVLFKVKVIKNSKNLGYTKNFEKAISLCSGDLILLSDQDDVWLPQKINHIESLFLKNPNISLVIHDGELVDENLNGDKQSKLNQLKSAGFSEKQLATGALTAINKNILPLILPFASGISGGHDGWIHAIASLTNRRMVDGKVLQKLRRHETNTSQWIVNSLTKINKIDKIMSQINTKPAISYSDRIHTNECLTHRFKEYESGDVILDFEFDVTKVLQQLSKELLSLNKRQSLLSKRFWQRKFRALSMLFLGDYKHFNGLKSFIRDVLR</sequence>
<dbReference type="InterPro" id="IPR029044">
    <property type="entry name" value="Nucleotide-diphossugar_trans"/>
</dbReference>
<name>A0A3B0VQG6_9ZZZZ</name>
<reference evidence="2" key="1">
    <citation type="submission" date="2018-06" db="EMBL/GenBank/DDBJ databases">
        <authorList>
            <person name="Zhirakovskaya E."/>
        </authorList>
    </citation>
    <scope>NUCLEOTIDE SEQUENCE</scope>
</reference>
<proteinExistence type="predicted"/>
<dbReference type="SUPFAM" id="SSF53448">
    <property type="entry name" value="Nucleotide-diphospho-sugar transferases"/>
    <property type="match status" value="1"/>
</dbReference>
<gene>
    <name evidence="2" type="ORF">MNBD_GAMMA03-242</name>
</gene>
<dbReference type="Gene3D" id="3.90.550.10">
    <property type="entry name" value="Spore Coat Polysaccharide Biosynthesis Protein SpsA, Chain A"/>
    <property type="match status" value="1"/>
</dbReference>
<dbReference type="InterPro" id="IPR001173">
    <property type="entry name" value="Glyco_trans_2-like"/>
</dbReference>
<evidence type="ECO:0000313" key="2">
    <source>
        <dbReference type="EMBL" id="VAW45908.1"/>
    </source>
</evidence>
<accession>A0A3B0VQG6</accession>
<dbReference type="EC" id="2.4.1.-" evidence="2"/>
<dbReference type="EMBL" id="UOFC01000082">
    <property type="protein sequence ID" value="VAW45908.1"/>
    <property type="molecule type" value="Genomic_DNA"/>
</dbReference>
<dbReference type="PANTHER" id="PTHR22916">
    <property type="entry name" value="GLYCOSYLTRANSFERASE"/>
    <property type="match status" value="1"/>
</dbReference>
<organism evidence="2">
    <name type="scientific">hydrothermal vent metagenome</name>
    <dbReference type="NCBI Taxonomy" id="652676"/>
    <lineage>
        <taxon>unclassified sequences</taxon>
        <taxon>metagenomes</taxon>
        <taxon>ecological metagenomes</taxon>
    </lineage>
</organism>
<keyword evidence="2" id="KW-0328">Glycosyltransferase</keyword>
<protein>
    <submittedName>
        <fullName evidence="2">Alpha-L-Rha alpha-1,3-L-rhamnosyltransferase</fullName>
        <ecNumber evidence="2">2.4.1.-</ecNumber>
    </submittedName>
</protein>